<evidence type="ECO:0008006" key="4">
    <source>
        <dbReference type="Google" id="ProtNLM"/>
    </source>
</evidence>
<dbReference type="EMBL" id="ML014183">
    <property type="protein sequence ID" value="RKP01145.1"/>
    <property type="molecule type" value="Genomic_DNA"/>
</dbReference>
<sequence>MSWSVNPAGLPVAASFVFGEHDIAEKDWPSDRVVPPLTTPLSKVRDAAHGTRIGVHLNRSFDLAGKEISGQIQICSTRKDVKLGEIAVYLVGYEQSLSTTRASRKIDAAPAPRLFLRRRLVVQDRNLPPTDCVLGGSYDEHGMWPARQGPTTLAFSIRLRAPVDAATGRPIALPSSFWHPQHGGVRYLLAVTLQMKRGTRLLGPIAAYREVHVLEHAPYVADQGLPGYPQGVARTSPLVQTQSVPVRGKYPFGLGAKGQLTVQGECLMVTERGDRQQGMLRAAWLAGTAGLVHLHITNASDRAVNAVELQLVRRIKTFTTTTVDADADAMGSADGAAGGGGGKNPYAMLAFQRDVVLTKTYVATSQPRQLRASTLVKTPKNAGGSCWNARHLLTAASMKSTDAFEGVAPQSTRTVSLDLPLPSNAYTLRHTRLVHATYVVAARVRVAGGGLSAVVEIPVTLLHPHSRVDDLPPMTLATLAAPAAVVATAAATPVAAATVDSKPLSVPSSPIAPTRTVLTRKPTTPMASATVATAAEPTPTPARSRPMSGLSASVPLTSLDTSAALGSGETYHESEDDEPETRREPAPRSRKGTSRAQRLYANQQRMHSRAQAQSEVDELWRAGDEAEGAGETAARGAHGGHSALPSFVIKSHVIGASAMPDGTSTPLATTAALRTPRSSLPVAPSPLGFTKLQPLALKSSDASLACEDPDASRAIDDMFAVLH</sequence>
<dbReference type="AlphaFoldDB" id="A0A4P9X7E2"/>
<evidence type="ECO:0000313" key="2">
    <source>
        <dbReference type="EMBL" id="RKP01145.1"/>
    </source>
</evidence>
<feature type="region of interest" description="Disordered" evidence="1">
    <location>
        <begin position="499"/>
        <end position="596"/>
    </location>
</feature>
<dbReference type="InterPro" id="IPR014752">
    <property type="entry name" value="Arrestin-like_C"/>
</dbReference>
<proteinExistence type="predicted"/>
<keyword evidence="3" id="KW-1185">Reference proteome</keyword>
<dbReference type="Proteomes" id="UP000274922">
    <property type="component" value="Unassembled WGS sequence"/>
</dbReference>
<protein>
    <recommendedName>
        <fullName evidence="4">Arrestin C-terminal-like domain-containing protein</fullName>
    </recommendedName>
</protein>
<name>A0A4P9X7E2_9FUNG</name>
<gene>
    <name evidence="2" type="ORF">CXG81DRAFT_26160</name>
</gene>
<dbReference type="OrthoDB" id="298939at2759"/>
<feature type="compositionally biased region" description="Polar residues" evidence="1">
    <location>
        <begin position="550"/>
        <end position="561"/>
    </location>
</feature>
<evidence type="ECO:0000256" key="1">
    <source>
        <dbReference type="SAM" id="MobiDB-lite"/>
    </source>
</evidence>
<dbReference type="Gene3D" id="2.60.40.640">
    <property type="match status" value="1"/>
</dbReference>
<accession>A0A4P9X7E2</accession>
<reference evidence="3" key="1">
    <citation type="journal article" date="2018" name="Nat. Microbiol.">
        <title>Leveraging single-cell genomics to expand the fungal tree of life.</title>
        <authorList>
            <person name="Ahrendt S.R."/>
            <person name="Quandt C.A."/>
            <person name="Ciobanu D."/>
            <person name="Clum A."/>
            <person name="Salamov A."/>
            <person name="Andreopoulos B."/>
            <person name="Cheng J.F."/>
            <person name="Woyke T."/>
            <person name="Pelin A."/>
            <person name="Henrissat B."/>
            <person name="Reynolds N.K."/>
            <person name="Benny G.L."/>
            <person name="Smith M.E."/>
            <person name="James T.Y."/>
            <person name="Grigoriev I.V."/>
        </authorList>
    </citation>
    <scope>NUCLEOTIDE SEQUENCE [LARGE SCALE GENOMIC DNA]</scope>
    <source>
        <strain evidence="3">ATCC 52028</strain>
    </source>
</reference>
<feature type="compositionally biased region" description="Low complexity" evidence="1">
    <location>
        <begin position="522"/>
        <end position="546"/>
    </location>
</feature>
<evidence type="ECO:0000313" key="3">
    <source>
        <dbReference type="Proteomes" id="UP000274922"/>
    </source>
</evidence>
<organism evidence="2 3">
    <name type="scientific">Caulochytrium protostelioides</name>
    <dbReference type="NCBI Taxonomy" id="1555241"/>
    <lineage>
        <taxon>Eukaryota</taxon>
        <taxon>Fungi</taxon>
        <taxon>Fungi incertae sedis</taxon>
        <taxon>Chytridiomycota</taxon>
        <taxon>Chytridiomycota incertae sedis</taxon>
        <taxon>Chytridiomycetes</taxon>
        <taxon>Caulochytriales</taxon>
        <taxon>Caulochytriaceae</taxon>
        <taxon>Caulochytrium</taxon>
    </lineage>
</organism>